<dbReference type="RefSeq" id="WP_121153807.1">
    <property type="nucleotide sequence ID" value="NZ_RBKT01000001.1"/>
</dbReference>
<accession>A0A495JB29</accession>
<evidence type="ECO:0000313" key="6">
    <source>
        <dbReference type="Proteomes" id="UP000277671"/>
    </source>
</evidence>
<reference evidence="5 6" key="1">
    <citation type="submission" date="2018-10" db="EMBL/GenBank/DDBJ databases">
        <title>Sequencing the genomes of 1000 actinobacteria strains.</title>
        <authorList>
            <person name="Klenk H.-P."/>
        </authorList>
    </citation>
    <scope>NUCLEOTIDE SEQUENCE [LARGE SCALE GENOMIC DNA]</scope>
    <source>
        <strain evidence="5 6">DSM 45175</strain>
    </source>
</reference>
<evidence type="ECO:0000313" key="5">
    <source>
        <dbReference type="EMBL" id="RKR86043.1"/>
    </source>
</evidence>
<feature type="domain" description="Cell envelope-related transcriptional attenuator" evidence="4">
    <location>
        <begin position="180"/>
        <end position="319"/>
    </location>
</feature>
<dbReference type="EMBL" id="RBKT01000001">
    <property type="protein sequence ID" value="RKR86043.1"/>
    <property type="molecule type" value="Genomic_DNA"/>
</dbReference>
<dbReference type="PANTHER" id="PTHR33392:SF6">
    <property type="entry name" value="POLYISOPRENYL-TEICHOIC ACID--PEPTIDOGLYCAN TEICHOIC ACID TRANSFERASE TAGU"/>
    <property type="match status" value="1"/>
</dbReference>
<sequence>MTDVLSNARPDGEIDNIMTGSNARPEEPSDAPVPETRTNRWARRLRRLGLASVILLSAGMVGVLATGYLTSSDLTGRITRVGEVFGPMEAANRPVSSTTTSNGRTILAVGAELGREAPSPAASSPTDHSEPGPADGSAEPRPGESGGNAIGQAGTERVGEAAGTTAPEPAPEVQSPRGAVMMIRFTPDQNSVAVVSIPDRIEVDVPGHGVVAVGAAHALGGPPLLIRTVERYTSVRIDHFMVIDFEELATAVDVLGGVDVAVAADVTDRNGIHFRAGVNHLDAERARAYLRQPDELPDGTVDRSQRQQNLLRALLTKAASIRFDVNPLENYRLLNAVTRAVSVDDRFTGDELRDLARSAALVEAHKIWFLTAPAPGASEGEGVPSDGDRSSALWRAFHTGTLAQYVAEEPESLLFSSPR</sequence>
<protein>
    <submittedName>
        <fullName evidence="5">LytR family transcriptional attenuator</fullName>
    </submittedName>
</protein>
<keyword evidence="3" id="KW-1133">Transmembrane helix</keyword>
<comment type="caution">
    <text evidence="5">The sequence shown here is derived from an EMBL/GenBank/DDBJ whole genome shotgun (WGS) entry which is preliminary data.</text>
</comment>
<evidence type="ECO:0000256" key="1">
    <source>
        <dbReference type="ARBA" id="ARBA00006068"/>
    </source>
</evidence>
<dbReference type="NCBIfam" id="TIGR00350">
    <property type="entry name" value="lytR_cpsA_psr"/>
    <property type="match status" value="1"/>
</dbReference>
<dbReference type="OrthoDB" id="9782542at2"/>
<dbReference type="InterPro" id="IPR004474">
    <property type="entry name" value="LytR_CpsA_psr"/>
</dbReference>
<dbReference type="PANTHER" id="PTHR33392">
    <property type="entry name" value="POLYISOPRENYL-TEICHOIC ACID--PEPTIDOGLYCAN TEICHOIC ACID TRANSFERASE TAGU"/>
    <property type="match status" value="1"/>
</dbReference>
<dbReference type="Proteomes" id="UP000277671">
    <property type="component" value="Unassembled WGS sequence"/>
</dbReference>
<keyword evidence="3" id="KW-0472">Membrane</keyword>
<feature type="transmembrane region" description="Helical" evidence="3">
    <location>
        <begin position="48"/>
        <end position="69"/>
    </location>
</feature>
<keyword evidence="6" id="KW-1185">Reference proteome</keyword>
<evidence type="ECO:0000256" key="3">
    <source>
        <dbReference type="SAM" id="Phobius"/>
    </source>
</evidence>
<keyword evidence="3" id="KW-0812">Transmembrane</keyword>
<feature type="region of interest" description="Disordered" evidence="2">
    <location>
        <begin position="116"/>
        <end position="176"/>
    </location>
</feature>
<comment type="similarity">
    <text evidence="1">Belongs to the LytR/CpsA/Psr (LCP) family.</text>
</comment>
<evidence type="ECO:0000256" key="2">
    <source>
        <dbReference type="SAM" id="MobiDB-lite"/>
    </source>
</evidence>
<gene>
    <name evidence="5" type="ORF">BDK92_0263</name>
</gene>
<dbReference type="InterPro" id="IPR050922">
    <property type="entry name" value="LytR/CpsA/Psr_CW_biosynth"/>
</dbReference>
<dbReference type="AlphaFoldDB" id="A0A495JB29"/>
<organism evidence="5 6">
    <name type="scientific">Micromonospora pisi</name>
    <dbReference type="NCBI Taxonomy" id="589240"/>
    <lineage>
        <taxon>Bacteria</taxon>
        <taxon>Bacillati</taxon>
        <taxon>Actinomycetota</taxon>
        <taxon>Actinomycetes</taxon>
        <taxon>Micromonosporales</taxon>
        <taxon>Micromonosporaceae</taxon>
        <taxon>Micromonospora</taxon>
    </lineage>
</organism>
<name>A0A495JB29_9ACTN</name>
<feature type="region of interest" description="Disordered" evidence="2">
    <location>
        <begin position="1"/>
        <end position="35"/>
    </location>
</feature>
<dbReference type="Gene3D" id="3.40.630.190">
    <property type="entry name" value="LCP protein"/>
    <property type="match status" value="1"/>
</dbReference>
<dbReference type="Pfam" id="PF03816">
    <property type="entry name" value="LytR_cpsA_psr"/>
    <property type="match status" value="1"/>
</dbReference>
<proteinExistence type="inferred from homology"/>
<evidence type="ECO:0000259" key="4">
    <source>
        <dbReference type="Pfam" id="PF03816"/>
    </source>
</evidence>